<reference evidence="3 4" key="1">
    <citation type="submission" date="2021-01" db="EMBL/GenBank/DDBJ databases">
        <title>Whole genome shotgun sequence of Actinoplanes deccanensis NBRC 13994.</title>
        <authorList>
            <person name="Komaki H."/>
            <person name="Tamura T."/>
        </authorList>
    </citation>
    <scope>NUCLEOTIDE SEQUENCE [LARGE SCALE GENOMIC DNA]</scope>
    <source>
        <strain evidence="3 4">NBRC 13994</strain>
    </source>
</reference>
<dbReference type="Gene3D" id="1.10.1780.10">
    <property type="entry name" value="Clp, N-terminal domain"/>
    <property type="match status" value="2"/>
</dbReference>
<accession>A0ABQ3YLY4</accession>
<sequence length="230" mass="24038">MPKINVYLPDDLADSVRESGIPVSAICQRALEQAVQRVAAIRDATATDLDPAALAERLPSFTARLVTVLSLAARRGDPVTTGDLLHGILAEGDNLALQILAAMDIPPSTLTAPEAAEPTSDATGRRFSRPAAITLELAVGEAIGLGHNYVGCEHLLIALTAEPDGAAGETLRARGADARATRRAVSAALAGYAHLRANVAPAKVPDLLAAVRAEIAPLIERIERLESRVD</sequence>
<gene>
    <name evidence="3" type="ORF">Ade02nite_96370</name>
</gene>
<dbReference type="Pfam" id="PF02861">
    <property type="entry name" value="Clp_N"/>
    <property type="match status" value="1"/>
</dbReference>
<keyword evidence="4" id="KW-1185">Reference proteome</keyword>
<dbReference type="PROSITE" id="PS51903">
    <property type="entry name" value="CLP_R"/>
    <property type="match status" value="1"/>
</dbReference>
<dbReference type="InterPro" id="IPR036628">
    <property type="entry name" value="Clp_N_dom_sf"/>
</dbReference>
<evidence type="ECO:0000256" key="1">
    <source>
        <dbReference type="PROSITE-ProRule" id="PRU01251"/>
    </source>
</evidence>
<evidence type="ECO:0000313" key="3">
    <source>
        <dbReference type="EMBL" id="GID80996.1"/>
    </source>
</evidence>
<comment type="caution">
    <text evidence="3">The sequence shown here is derived from an EMBL/GenBank/DDBJ whole genome shotgun (WGS) entry which is preliminary data.</text>
</comment>
<proteinExistence type="predicted"/>
<dbReference type="EMBL" id="BOMI01000216">
    <property type="protein sequence ID" value="GID80996.1"/>
    <property type="molecule type" value="Genomic_DNA"/>
</dbReference>
<protein>
    <recommendedName>
        <fullName evidence="2">Clp R domain-containing protein</fullName>
    </recommendedName>
</protein>
<feature type="domain" description="Clp R" evidence="2">
    <location>
        <begin position="123"/>
        <end position="230"/>
    </location>
</feature>
<organism evidence="3 4">
    <name type="scientific">Paractinoplanes deccanensis</name>
    <dbReference type="NCBI Taxonomy" id="113561"/>
    <lineage>
        <taxon>Bacteria</taxon>
        <taxon>Bacillati</taxon>
        <taxon>Actinomycetota</taxon>
        <taxon>Actinomycetes</taxon>
        <taxon>Micromonosporales</taxon>
        <taxon>Micromonosporaceae</taxon>
        <taxon>Paractinoplanes</taxon>
    </lineage>
</organism>
<evidence type="ECO:0000259" key="2">
    <source>
        <dbReference type="PROSITE" id="PS51903"/>
    </source>
</evidence>
<keyword evidence="1" id="KW-0677">Repeat</keyword>
<dbReference type="InterPro" id="IPR004176">
    <property type="entry name" value="Clp_R_N"/>
</dbReference>
<dbReference type="Proteomes" id="UP000609879">
    <property type="component" value="Unassembled WGS sequence"/>
</dbReference>
<dbReference type="RefSeq" id="WP_203778199.1">
    <property type="nucleotide sequence ID" value="NZ_BAAABO010000031.1"/>
</dbReference>
<dbReference type="SUPFAM" id="SSF81923">
    <property type="entry name" value="Double Clp-N motif"/>
    <property type="match status" value="1"/>
</dbReference>
<evidence type="ECO:0000313" key="4">
    <source>
        <dbReference type="Proteomes" id="UP000609879"/>
    </source>
</evidence>
<name>A0ABQ3YLY4_9ACTN</name>